<keyword evidence="4 5" id="KW-0472">Membrane</keyword>
<evidence type="ECO:0000259" key="6">
    <source>
        <dbReference type="Pfam" id="PF01789"/>
    </source>
</evidence>
<organism evidence="9 10">
    <name type="scientific">Fluoribacter dumoffii</name>
    <dbReference type="NCBI Taxonomy" id="463"/>
    <lineage>
        <taxon>Bacteria</taxon>
        <taxon>Pseudomonadati</taxon>
        <taxon>Pseudomonadota</taxon>
        <taxon>Gammaproteobacteria</taxon>
        <taxon>Legionellales</taxon>
        <taxon>Legionellaceae</taxon>
        <taxon>Fluoribacter</taxon>
    </lineage>
</organism>
<evidence type="ECO:0000313" key="9">
    <source>
        <dbReference type="EMBL" id="STO22915.1"/>
    </source>
</evidence>
<dbReference type="STRING" id="1094715.GCA_000236165_03003"/>
<dbReference type="AlphaFoldDB" id="A0A377GDP3"/>
<feature type="transmembrane region" description="Helical" evidence="5">
    <location>
        <begin position="77"/>
        <end position="103"/>
    </location>
</feature>
<feature type="domain" description="Zinc-ribbon" evidence="8">
    <location>
        <begin position="6"/>
        <end position="27"/>
    </location>
</feature>
<feature type="domain" description="PsbP C-terminal" evidence="6">
    <location>
        <begin position="279"/>
        <end position="429"/>
    </location>
</feature>
<evidence type="ECO:0000256" key="1">
    <source>
        <dbReference type="ARBA" id="ARBA00004141"/>
    </source>
</evidence>
<dbReference type="InterPro" id="IPR050932">
    <property type="entry name" value="TM2D1-3-like"/>
</dbReference>
<feature type="domain" description="TM2" evidence="7">
    <location>
        <begin position="47"/>
        <end position="96"/>
    </location>
</feature>
<dbReference type="RefSeq" id="WP_010655034.1">
    <property type="nucleotide sequence ID" value="NZ_JAPHOO010000002.1"/>
</dbReference>
<dbReference type="GO" id="GO:0005509">
    <property type="term" value="F:calcium ion binding"/>
    <property type="evidence" value="ECO:0007669"/>
    <property type="project" value="InterPro"/>
</dbReference>
<name>A0A377GDP3_9GAMM</name>
<evidence type="ECO:0000256" key="5">
    <source>
        <dbReference type="SAM" id="Phobius"/>
    </source>
</evidence>
<dbReference type="Gene3D" id="3.40.1000.10">
    <property type="entry name" value="Mog1/PsbP, alpha/beta/alpha sandwich"/>
    <property type="match status" value="1"/>
</dbReference>
<feature type="transmembrane region" description="Helical" evidence="5">
    <location>
        <begin position="124"/>
        <end position="148"/>
    </location>
</feature>
<evidence type="ECO:0000256" key="2">
    <source>
        <dbReference type="ARBA" id="ARBA00022692"/>
    </source>
</evidence>
<evidence type="ECO:0000256" key="4">
    <source>
        <dbReference type="ARBA" id="ARBA00023136"/>
    </source>
</evidence>
<evidence type="ECO:0000256" key="3">
    <source>
        <dbReference type="ARBA" id="ARBA00022989"/>
    </source>
</evidence>
<dbReference type="InterPro" id="IPR007829">
    <property type="entry name" value="TM2"/>
</dbReference>
<reference evidence="9 10" key="1">
    <citation type="submission" date="2018-06" db="EMBL/GenBank/DDBJ databases">
        <authorList>
            <consortium name="Pathogen Informatics"/>
            <person name="Doyle S."/>
        </authorList>
    </citation>
    <scope>NUCLEOTIDE SEQUENCE [LARGE SCALE GENOMIC DNA]</scope>
    <source>
        <strain evidence="9 10">NCTC11370</strain>
    </source>
</reference>
<dbReference type="Pfam" id="PF01789">
    <property type="entry name" value="PsbP"/>
    <property type="match status" value="1"/>
</dbReference>
<evidence type="ECO:0000259" key="7">
    <source>
        <dbReference type="Pfam" id="PF05154"/>
    </source>
</evidence>
<accession>A0A377GDP3</accession>
<feature type="transmembrane region" description="Helical" evidence="5">
    <location>
        <begin position="52"/>
        <end position="71"/>
    </location>
</feature>
<protein>
    <submittedName>
        <fullName evidence="9">Predicted membrane protein</fullName>
    </submittedName>
</protein>
<dbReference type="Pfam" id="PF13240">
    <property type="entry name" value="Zn_Ribbon_1"/>
    <property type="match status" value="1"/>
</dbReference>
<keyword evidence="10" id="KW-1185">Reference proteome</keyword>
<dbReference type="PANTHER" id="PTHR21016">
    <property type="entry name" value="BETA-AMYLOID BINDING PROTEIN-RELATED"/>
    <property type="match status" value="1"/>
</dbReference>
<evidence type="ECO:0000313" key="10">
    <source>
        <dbReference type="Proteomes" id="UP000254554"/>
    </source>
</evidence>
<dbReference type="OrthoDB" id="21773at2"/>
<sequence length="432" mass="48789">MDAPNFCKHCGNKLSADAQFCSQCGTQVEASSISPQIEQTFPGKEKQQKSPITAFVLALIFGTFGIHRFYLGKIKSGLLMLLTLGGLGIWYLVDLILLVTNKFEDKNGNLILFTKNPSPLKKTLMVIGVIAAWFLLFVGTVFTIVLFLTNSLIYPINNQLKALKTGNIEKAYSYTSKDFQKATSLGDFNKFLNQYPSLKSNESTFFNIRSIENNLGFVKGTLTAKDGAKTPIEYRLIWENGGWKILNIKVSSTGAGIDINHTAQSSSPTAPPPQLNWLNFDNKGNRYSLKYPNNWEYIKSGKGTVIFRGKKDTDASHTTITIQTLLTKKNKGKYSTIAELINDLKSQIFANTSESKVLAQGEIELPQNQKKFHGEYIVFTYKYKNKQLKQLFTIILRDDGLAFYTWSYTSLITEYDRNLPINKEMYESWTIY</sequence>
<dbReference type="PANTHER" id="PTHR21016:SF25">
    <property type="entry name" value="TM2 DOMAIN-CONTAINING PROTEIN DDB_G0277895-RELATED"/>
    <property type="match status" value="1"/>
</dbReference>
<dbReference type="InterPro" id="IPR026870">
    <property type="entry name" value="Zinc_ribbon_dom"/>
</dbReference>
<dbReference type="GeneID" id="93293903"/>
<keyword evidence="3 5" id="KW-1133">Transmembrane helix</keyword>
<proteinExistence type="predicted"/>
<dbReference type="GO" id="GO:0019898">
    <property type="term" value="C:extrinsic component of membrane"/>
    <property type="evidence" value="ECO:0007669"/>
    <property type="project" value="InterPro"/>
</dbReference>
<dbReference type="InterPro" id="IPR002683">
    <property type="entry name" value="PsbP_C"/>
</dbReference>
<evidence type="ECO:0000259" key="8">
    <source>
        <dbReference type="Pfam" id="PF13240"/>
    </source>
</evidence>
<dbReference type="Pfam" id="PF16156">
    <property type="entry name" value="DUF4864"/>
    <property type="match status" value="1"/>
</dbReference>
<keyword evidence="2 5" id="KW-0812">Transmembrane</keyword>
<gene>
    <name evidence="9" type="ORF">NCTC11370_03017</name>
</gene>
<dbReference type="Pfam" id="PF05154">
    <property type="entry name" value="TM2"/>
    <property type="match status" value="1"/>
</dbReference>
<dbReference type="InterPro" id="IPR032347">
    <property type="entry name" value="DUF4864"/>
</dbReference>
<dbReference type="GO" id="GO:0015979">
    <property type="term" value="P:photosynthesis"/>
    <property type="evidence" value="ECO:0007669"/>
    <property type="project" value="InterPro"/>
</dbReference>
<dbReference type="EMBL" id="UGGT01000001">
    <property type="protein sequence ID" value="STO22915.1"/>
    <property type="molecule type" value="Genomic_DNA"/>
</dbReference>
<comment type="subcellular location">
    <subcellularLocation>
        <location evidence="1">Membrane</location>
        <topology evidence="1">Multi-pass membrane protein</topology>
    </subcellularLocation>
</comment>
<dbReference type="GO" id="GO:0009654">
    <property type="term" value="C:photosystem II oxygen evolving complex"/>
    <property type="evidence" value="ECO:0007669"/>
    <property type="project" value="InterPro"/>
</dbReference>
<dbReference type="Proteomes" id="UP000254554">
    <property type="component" value="Unassembled WGS sequence"/>
</dbReference>